<keyword evidence="2" id="KW-1185">Reference proteome</keyword>
<name>A0A835IYQ6_9MAGN</name>
<sequence length="89" mass="10347">MISLMEEVESEILFESRDAEQVLGWVLLLILLWLLEKHLLGTCLEVLLSLMMQFIPCQMCLVVWHCGRLKLQGLLRIKNIHMGMVNLIL</sequence>
<accession>A0A835IYQ6</accession>
<dbReference type="Proteomes" id="UP000631114">
    <property type="component" value="Unassembled WGS sequence"/>
</dbReference>
<evidence type="ECO:0000313" key="1">
    <source>
        <dbReference type="EMBL" id="KAF9625878.1"/>
    </source>
</evidence>
<proteinExistence type="predicted"/>
<gene>
    <name evidence="1" type="ORF">IFM89_027655</name>
</gene>
<dbReference type="EMBL" id="JADFTS010000001">
    <property type="protein sequence ID" value="KAF9625878.1"/>
    <property type="molecule type" value="Genomic_DNA"/>
</dbReference>
<organism evidence="1 2">
    <name type="scientific">Coptis chinensis</name>
    <dbReference type="NCBI Taxonomy" id="261450"/>
    <lineage>
        <taxon>Eukaryota</taxon>
        <taxon>Viridiplantae</taxon>
        <taxon>Streptophyta</taxon>
        <taxon>Embryophyta</taxon>
        <taxon>Tracheophyta</taxon>
        <taxon>Spermatophyta</taxon>
        <taxon>Magnoliopsida</taxon>
        <taxon>Ranunculales</taxon>
        <taxon>Ranunculaceae</taxon>
        <taxon>Coptidoideae</taxon>
        <taxon>Coptis</taxon>
    </lineage>
</organism>
<reference evidence="1 2" key="1">
    <citation type="submission" date="2020-10" db="EMBL/GenBank/DDBJ databases">
        <title>The Coptis chinensis genome and diversification of protoberbering-type alkaloids.</title>
        <authorList>
            <person name="Wang B."/>
            <person name="Shu S."/>
            <person name="Song C."/>
            <person name="Liu Y."/>
        </authorList>
    </citation>
    <scope>NUCLEOTIDE SEQUENCE [LARGE SCALE GENOMIC DNA]</scope>
    <source>
        <strain evidence="1">HL-2020</strain>
        <tissue evidence="1">Leaf</tissue>
    </source>
</reference>
<comment type="caution">
    <text evidence="1">The sequence shown here is derived from an EMBL/GenBank/DDBJ whole genome shotgun (WGS) entry which is preliminary data.</text>
</comment>
<protein>
    <submittedName>
        <fullName evidence="1">Uncharacterized protein</fullName>
    </submittedName>
</protein>
<dbReference type="AlphaFoldDB" id="A0A835IYQ6"/>
<evidence type="ECO:0000313" key="2">
    <source>
        <dbReference type="Proteomes" id="UP000631114"/>
    </source>
</evidence>